<evidence type="ECO:0000256" key="11">
    <source>
        <dbReference type="ARBA" id="ARBA00023136"/>
    </source>
</evidence>
<evidence type="ECO:0000256" key="8">
    <source>
        <dbReference type="ARBA" id="ARBA00022982"/>
    </source>
</evidence>
<evidence type="ECO:0000256" key="4">
    <source>
        <dbReference type="ARBA" id="ARBA00022475"/>
    </source>
</evidence>
<keyword evidence="10" id="KW-0408">Iron</keyword>
<evidence type="ECO:0000256" key="6">
    <source>
        <dbReference type="ARBA" id="ARBA00022692"/>
    </source>
</evidence>
<evidence type="ECO:0000256" key="9">
    <source>
        <dbReference type="ARBA" id="ARBA00022989"/>
    </source>
</evidence>
<dbReference type="GO" id="GO:0009061">
    <property type="term" value="P:anaerobic respiration"/>
    <property type="evidence" value="ECO:0007669"/>
    <property type="project" value="TreeGrafter"/>
</dbReference>
<proteinExistence type="inferred from homology"/>
<reference evidence="13 14" key="1">
    <citation type="journal article" date="2007" name="Proc. Natl. Acad. Sci. U.S.A.">
        <title>The genome of Syntrophus aciditrophicus: life at the thermodynamic limit of microbial growth.</title>
        <authorList>
            <person name="McInerney M.J."/>
            <person name="Rohlin L."/>
            <person name="Mouttaki H."/>
            <person name="Kim U."/>
            <person name="Krupp R.S."/>
            <person name="Rios-Hernandez L."/>
            <person name="Sieber J."/>
            <person name="Struchtemeyer C.G."/>
            <person name="Bhattacharyya A."/>
            <person name="Campbell J.W."/>
            <person name="Gunsalus R.P."/>
        </authorList>
    </citation>
    <scope>NUCLEOTIDE SEQUENCE [LARGE SCALE GENOMIC DNA]</scope>
    <source>
        <strain evidence="13 14">SB</strain>
    </source>
</reference>
<keyword evidence="3" id="KW-0813">Transport</keyword>
<accession>Q2LX99</accession>
<keyword evidence="13" id="KW-0560">Oxidoreductase</keyword>
<evidence type="ECO:0000313" key="13">
    <source>
        <dbReference type="EMBL" id="ABC78709.1"/>
    </source>
</evidence>
<dbReference type="InterPro" id="IPR051174">
    <property type="entry name" value="Cytochrome_c-type_ET"/>
</dbReference>
<dbReference type="PANTHER" id="PTHR30333:SF1">
    <property type="entry name" value="CYTOCHROME C-TYPE PROTEIN NAPC"/>
    <property type="match status" value="1"/>
</dbReference>
<dbReference type="InterPro" id="IPR038266">
    <property type="entry name" value="NapC/NirT_cytc_sf"/>
</dbReference>
<evidence type="ECO:0000256" key="2">
    <source>
        <dbReference type="ARBA" id="ARBA00007395"/>
    </source>
</evidence>
<keyword evidence="8" id="KW-0249">Electron transport</keyword>
<dbReference type="SUPFAM" id="SSF48695">
    <property type="entry name" value="Multiheme cytochromes"/>
    <property type="match status" value="1"/>
</dbReference>
<dbReference type="GO" id="GO:0009055">
    <property type="term" value="F:electron transfer activity"/>
    <property type="evidence" value="ECO:0007669"/>
    <property type="project" value="TreeGrafter"/>
</dbReference>
<comment type="subcellular location">
    <subcellularLocation>
        <location evidence="1">Cell membrane</location>
    </subcellularLocation>
</comment>
<keyword evidence="6" id="KW-0812">Transmembrane</keyword>
<keyword evidence="5" id="KW-0349">Heme</keyword>
<keyword evidence="7" id="KW-0479">Metal-binding</keyword>
<dbReference type="GO" id="GO:0046872">
    <property type="term" value="F:metal ion binding"/>
    <property type="evidence" value="ECO:0007669"/>
    <property type="project" value="UniProtKB-KW"/>
</dbReference>
<evidence type="ECO:0000256" key="3">
    <source>
        <dbReference type="ARBA" id="ARBA00022448"/>
    </source>
</evidence>
<dbReference type="STRING" id="56780.SYN_02615"/>
<comment type="similarity">
    <text evidence="2">Belongs to the NapC/NirT/NrfH family.</text>
</comment>
<dbReference type="Pfam" id="PF03264">
    <property type="entry name" value="Cytochrom_NNT"/>
    <property type="match status" value="1"/>
</dbReference>
<evidence type="ECO:0000256" key="1">
    <source>
        <dbReference type="ARBA" id="ARBA00004236"/>
    </source>
</evidence>
<dbReference type="GO" id="GO:0005886">
    <property type="term" value="C:plasma membrane"/>
    <property type="evidence" value="ECO:0007669"/>
    <property type="project" value="UniProtKB-SubCell"/>
</dbReference>
<dbReference type="InterPro" id="IPR036280">
    <property type="entry name" value="Multihaem_cyt_sf"/>
</dbReference>
<dbReference type="KEGG" id="sat:SYN_02615"/>
<dbReference type="GO" id="GO:0050140">
    <property type="term" value="F:nitrate reductase (cytochrome) activity"/>
    <property type="evidence" value="ECO:0007669"/>
    <property type="project" value="UniProtKB-EC"/>
</dbReference>
<dbReference type="EMBL" id="CP000252">
    <property type="protein sequence ID" value="ABC78709.1"/>
    <property type="molecule type" value="Genomic_DNA"/>
</dbReference>
<dbReference type="OrthoDB" id="9782159at2"/>
<name>Q2LX99_SYNAS</name>
<feature type="domain" description="NapC/NirT cytochrome c N-terminal" evidence="12">
    <location>
        <begin position="4"/>
        <end position="119"/>
    </location>
</feature>
<organism evidence="13 14">
    <name type="scientific">Syntrophus aciditrophicus (strain SB)</name>
    <dbReference type="NCBI Taxonomy" id="56780"/>
    <lineage>
        <taxon>Bacteria</taxon>
        <taxon>Pseudomonadati</taxon>
        <taxon>Thermodesulfobacteriota</taxon>
        <taxon>Syntrophia</taxon>
        <taxon>Syntrophales</taxon>
        <taxon>Syntrophaceae</taxon>
        <taxon>Syntrophus</taxon>
    </lineage>
</organism>
<dbReference type="eggNOG" id="COG3005">
    <property type="taxonomic scope" value="Bacteria"/>
</dbReference>
<evidence type="ECO:0000256" key="5">
    <source>
        <dbReference type="ARBA" id="ARBA00022617"/>
    </source>
</evidence>
<keyword evidence="14" id="KW-1185">Reference proteome</keyword>
<protein>
    <submittedName>
        <fullName evidence="13">Cytochrome c-type protein</fullName>
        <ecNumber evidence="13">1.9.6.1</ecNumber>
    </submittedName>
</protein>
<keyword evidence="4" id="KW-1003">Cell membrane</keyword>
<sequence>MGTHRKTISLLAAGILAGVVLAVLTAAGYHYAGSTEFCASCHSMGDAHREWQHSMHKSFACIECHMPDAGAFTRFTYKAKAGLLDFYHESLKDYPAAISLSEEGRKIAEGNCLRCHRATVENTFMIRQPPGNCTACHRDLVHGQGIPTGRAVP</sequence>
<dbReference type="HOGENOM" id="CLU_096753_0_1_7"/>
<dbReference type="Proteomes" id="UP000001933">
    <property type="component" value="Chromosome"/>
</dbReference>
<gene>
    <name evidence="13" type="ORF">SYN_02615</name>
</gene>
<dbReference type="EC" id="1.9.6.1" evidence="13"/>
<dbReference type="InterPro" id="IPR005126">
    <property type="entry name" value="NapC/NirT_cyt_c_N"/>
</dbReference>
<evidence type="ECO:0000256" key="7">
    <source>
        <dbReference type="ARBA" id="ARBA00022723"/>
    </source>
</evidence>
<dbReference type="Gene3D" id="1.10.3820.10">
    <property type="entry name" value="Di-heme elbow motif domain"/>
    <property type="match status" value="1"/>
</dbReference>
<dbReference type="PANTHER" id="PTHR30333">
    <property type="entry name" value="CYTOCHROME C-TYPE PROTEIN"/>
    <property type="match status" value="1"/>
</dbReference>
<dbReference type="AlphaFoldDB" id="Q2LX99"/>
<evidence type="ECO:0000259" key="12">
    <source>
        <dbReference type="Pfam" id="PF03264"/>
    </source>
</evidence>
<evidence type="ECO:0000313" key="14">
    <source>
        <dbReference type="Proteomes" id="UP000001933"/>
    </source>
</evidence>
<keyword evidence="9" id="KW-1133">Transmembrane helix</keyword>
<dbReference type="RefSeq" id="WP_011418726.1">
    <property type="nucleotide sequence ID" value="NC_007759.1"/>
</dbReference>
<dbReference type="InParanoid" id="Q2LX99"/>
<evidence type="ECO:0000256" key="10">
    <source>
        <dbReference type="ARBA" id="ARBA00023004"/>
    </source>
</evidence>
<keyword evidence="11" id="KW-0472">Membrane</keyword>